<sequence length="73" mass="8506">MEKIPQEQYDKAVGQFRLQLGAAMNCFRCYGMNDDVDSVMVEVTKLAEQFAMRVRGKDIPIKVRENPRRRPTE</sequence>
<reference evidence="1" key="1">
    <citation type="submission" date="2020-03" db="EMBL/GenBank/DDBJ databases">
        <title>The deep terrestrial virosphere.</title>
        <authorList>
            <person name="Holmfeldt K."/>
            <person name="Nilsson E."/>
            <person name="Simone D."/>
            <person name="Lopez-Fernandez M."/>
            <person name="Wu X."/>
            <person name="de Brujin I."/>
            <person name="Lundin D."/>
            <person name="Andersson A."/>
            <person name="Bertilsson S."/>
            <person name="Dopson M."/>
        </authorList>
    </citation>
    <scope>NUCLEOTIDE SEQUENCE</scope>
    <source>
        <strain evidence="1">MM415A02626</strain>
    </source>
</reference>
<proteinExistence type="predicted"/>
<protein>
    <submittedName>
        <fullName evidence="1">Uncharacterized protein</fullName>
    </submittedName>
</protein>
<name>A0A6M3JRS2_9ZZZZ</name>
<dbReference type="AlphaFoldDB" id="A0A6M3JRS2"/>
<organism evidence="1">
    <name type="scientific">viral metagenome</name>
    <dbReference type="NCBI Taxonomy" id="1070528"/>
    <lineage>
        <taxon>unclassified sequences</taxon>
        <taxon>metagenomes</taxon>
        <taxon>organismal metagenomes</taxon>
    </lineage>
</organism>
<gene>
    <name evidence="1" type="ORF">MM415A02626_0007</name>
</gene>
<accession>A0A6M3JRS2</accession>
<evidence type="ECO:0000313" key="1">
    <source>
        <dbReference type="EMBL" id="QJA72734.1"/>
    </source>
</evidence>
<dbReference type="EMBL" id="MT141974">
    <property type="protein sequence ID" value="QJA72734.1"/>
    <property type="molecule type" value="Genomic_DNA"/>
</dbReference>